<reference evidence="8" key="1">
    <citation type="submission" date="2025-08" db="UniProtKB">
        <authorList>
            <consortium name="RefSeq"/>
        </authorList>
    </citation>
    <scope>IDENTIFICATION</scope>
    <source>
        <tissue evidence="8">Fruit stalk</tissue>
    </source>
</reference>
<dbReference type="PANTHER" id="PTHR21654">
    <property type="entry name" value="FI21293P1"/>
    <property type="match status" value="1"/>
</dbReference>
<dbReference type="PANTHER" id="PTHR21654:SF63">
    <property type="entry name" value="MYB-LIKE DOMAIN-CONTAINING PROTEIN"/>
    <property type="match status" value="1"/>
</dbReference>
<dbReference type="RefSeq" id="XP_022747439.1">
    <property type="nucleotide sequence ID" value="XM_022891704.1"/>
</dbReference>
<dbReference type="InterPro" id="IPR044822">
    <property type="entry name" value="Myb_DNA-bind_4"/>
</dbReference>
<evidence type="ECO:0000256" key="1">
    <source>
        <dbReference type="ARBA" id="ARBA00004123"/>
    </source>
</evidence>
<keyword evidence="2" id="KW-0805">Transcription regulation</keyword>
<dbReference type="AlphaFoldDB" id="A0A6P5Z402"/>
<organism evidence="7 8">
    <name type="scientific">Durio zibethinus</name>
    <name type="common">Durian</name>
    <dbReference type="NCBI Taxonomy" id="66656"/>
    <lineage>
        <taxon>Eukaryota</taxon>
        <taxon>Viridiplantae</taxon>
        <taxon>Streptophyta</taxon>
        <taxon>Embryophyta</taxon>
        <taxon>Tracheophyta</taxon>
        <taxon>Spermatophyta</taxon>
        <taxon>Magnoliopsida</taxon>
        <taxon>eudicotyledons</taxon>
        <taxon>Gunneridae</taxon>
        <taxon>Pentapetalae</taxon>
        <taxon>rosids</taxon>
        <taxon>malvids</taxon>
        <taxon>Malvales</taxon>
        <taxon>Malvaceae</taxon>
        <taxon>Helicteroideae</taxon>
        <taxon>Durio</taxon>
    </lineage>
</organism>
<keyword evidence="3" id="KW-0238">DNA-binding</keyword>
<dbReference type="GO" id="GO:0006355">
    <property type="term" value="P:regulation of DNA-templated transcription"/>
    <property type="evidence" value="ECO:0007669"/>
    <property type="project" value="UniProtKB-ARBA"/>
</dbReference>
<dbReference type="CDD" id="cd12203">
    <property type="entry name" value="GT1"/>
    <property type="match status" value="2"/>
</dbReference>
<dbReference type="OrthoDB" id="1919525at2759"/>
<dbReference type="PROSITE" id="PS50090">
    <property type="entry name" value="MYB_LIKE"/>
    <property type="match status" value="2"/>
</dbReference>
<sequence length="545" mass="62706">MEMADQYGLPDLRRFLARRTHFPATLPQTSEPYLPQRNMAPLAPYHEAFMLSNGMAMPSGLVRFSHGHFVGASATSAIASSASASVAAAASRPCAAVFGVEMESSGWSLGNIDVGKSRWPRQETITLLEIRSRLDSKFKEANQKGPLWDEVSRIMSEEHGYQRSGKKCREKFENLYKYYKKTKEGKAGRQDGKNYRFFRQLEALYGETSNQGSVSETNLAQRTLFSQTQSNAMNQEKQESMQERKLSESLSFSNASEFETSSSENNGDDLSAVAFMMKQSMENQKSGSKKGWKTKVKGFVESQMKKLIFSQDVWMKRMLKIIEDKEQERMSKEEEWRRQVAAQFDKELEFWAKEKAWVESRDAALMEVLKKFTEKGLEVSSSAEAPLTKNHDEINTNKWTEHEVSSLIQLRKSLEPRFLETGSSRQSLWEEIETKMVSLGHRREAVECKEKWDNMQMYFDMTNAECYKKRKEDFRSINYFHQQLDSIVGQENKTNYTVKDQAMDSSPSHSYDINSFQIAAVNQGDQRFWDRYGILKLGNGKNHQI</sequence>
<keyword evidence="5" id="KW-0539">Nucleus</keyword>
<evidence type="ECO:0000256" key="2">
    <source>
        <dbReference type="ARBA" id="ARBA00023015"/>
    </source>
</evidence>
<dbReference type="InterPro" id="IPR001005">
    <property type="entry name" value="SANT/Myb"/>
</dbReference>
<dbReference type="SMART" id="SM00717">
    <property type="entry name" value="SANT"/>
    <property type="match status" value="2"/>
</dbReference>
<evidence type="ECO:0000256" key="3">
    <source>
        <dbReference type="ARBA" id="ARBA00023125"/>
    </source>
</evidence>
<evidence type="ECO:0000313" key="8">
    <source>
        <dbReference type="RefSeq" id="XP_022747439.1"/>
    </source>
</evidence>
<dbReference type="KEGG" id="dzi:111297092"/>
<keyword evidence="4" id="KW-0804">Transcription</keyword>
<dbReference type="GO" id="GO:0003677">
    <property type="term" value="F:DNA binding"/>
    <property type="evidence" value="ECO:0007669"/>
    <property type="project" value="UniProtKB-KW"/>
</dbReference>
<proteinExistence type="predicted"/>
<dbReference type="Gene3D" id="1.10.10.60">
    <property type="entry name" value="Homeodomain-like"/>
    <property type="match status" value="2"/>
</dbReference>
<dbReference type="Proteomes" id="UP000515121">
    <property type="component" value="Unplaced"/>
</dbReference>
<evidence type="ECO:0000256" key="5">
    <source>
        <dbReference type="ARBA" id="ARBA00023242"/>
    </source>
</evidence>
<dbReference type="Pfam" id="PF13837">
    <property type="entry name" value="Myb_DNA-bind_4"/>
    <property type="match status" value="2"/>
</dbReference>
<dbReference type="FunFam" id="1.10.10.60:FF:000342">
    <property type="entry name" value="trihelix transcription factor PTL-like"/>
    <property type="match status" value="1"/>
</dbReference>
<evidence type="ECO:0000313" key="7">
    <source>
        <dbReference type="Proteomes" id="UP000515121"/>
    </source>
</evidence>
<keyword evidence="7" id="KW-1185">Reference proteome</keyword>
<gene>
    <name evidence="8" type="primary">LOC111297092</name>
</gene>
<protein>
    <submittedName>
        <fullName evidence="8">Trihelix transcription factor PTL-like</fullName>
    </submittedName>
</protein>
<dbReference type="GeneID" id="111297092"/>
<name>A0A6P5Z402_DURZI</name>
<evidence type="ECO:0000259" key="6">
    <source>
        <dbReference type="PROSITE" id="PS50090"/>
    </source>
</evidence>
<evidence type="ECO:0000256" key="4">
    <source>
        <dbReference type="ARBA" id="ARBA00023163"/>
    </source>
</evidence>
<feature type="domain" description="Myb-like" evidence="6">
    <location>
        <begin position="391"/>
        <end position="456"/>
    </location>
</feature>
<accession>A0A6P5Z402</accession>
<feature type="domain" description="Myb-like" evidence="6">
    <location>
        <begin position="111"/>
        <end position="176"/>
    </location>
</feature>
<dbReference type="GO" id="GO:0005634">
    <property type="term" value="C:nucleus"/>
    <property type="evidence" value="ECO:0007669"/>
    <property type="project" value="UniProtKB-SubCell"/>
</dbReference>
<comment type="subcellular location">
    <subcellularLocation>
        <location evidence="1">Nucleus</location>
    </subcellularLocation>
</comment>